<dbReference type="EMBL" id="JAANBB010000649">
    <property type="protein sequence ID" value="KAF7537077.1"/>
    <property type="molecule type" value="Genomic_DNA"/>
</dbReference>
<gene>
    <name evidence="1" type="ORF">G7Z17_g12930</name>
</gene>
<dbReference type="Proteomes" id="UP000722485">
    <property type="component" value="Unassembled WGS sequence"/>
</dbReference>
<accession>A0A9P5GY14</accession>
<dbReference type="AlphaFoldDB" id="A0A9P5GY14"/>
<sequence>MARADYPGAALAAAEAADPSNALRVWMRSAPPQHHRQIRFNPIVIAPPNQVSRPQSLDLPHTTFAPDISPFCSETATVIVPRLCNEPGLNQLTPRQPHHQARQLHCFSLHVSTARPIRLRPSPALRDLQSAILTLCGLREPIQL</sequence>
<protein>
    <submittedName>
        <fullName evidence="1">Uncharacterized protein</fullName>
    </submittedName>
</protein>
<evidence type="ECO:0000313" key="2">
    <source>
        <dbReference type="Proteomes" id="UP000722485"/>
    </source>
</evidence>
<proteinExistence type="predicted"/>
<comment type="caution">
    <text evidence="1">The sequence shown here is derived from an EMBL/GenBank/DDBJ whole genome shotgun (WGS) entry which is preliminary data.</text>
</comment>
<reference evidence="1" key="1">
    <citation type="submission" date="2020-03" db="EMBL/GenBank/DDBJ databases">
        <title>Draft Genome Sequence of Cylindrodendrum hubeiense.</title>
        <authorList>
            <person name="Buettner E."/>
            <person name="Kellner H."/>
        </authorList>
    </citation>
    <scope>NUCLEOTIDE SEQUENCE</scope>
    <source>
        <strain evidence="1">IHI 201604</strain>
    </source>
</reference>
<keyword evidence="2" id="KW-1185">Reference proteome</keyword>
<name>A0A9P5GY14_9HYPO</name>
<evidence type="ECO:0000313" key="1">
    <source>
        <dbReference type="EMBL" id="KAF7537077.1"/>
    </source>
</evidence>
<organism evidence="1 2">
    <name type="scientific">Cylindrodendrum hubeiense</name>
    <dbReference type="NCBI Taxonomy" id="595255"/>
    <lineage>
        <taxon>Eukaryota</taxon>
        <taxon>Fungi</taxon>
        <taxon>Dikarya</taxon>
        <taxon>Ascomycota</taxon>
        <taxon>Pezizomycotina</taxon>
        <taxon>Sordariomycetes</taxon>
        <taxon>Hypocreomycetidae</taxon>
        <taxon>Hypocreales</taxon>
        <taxon>Nectriaceae</taxon>
        <taxon>Cylindrodendrum</taxon>
    </lineage>
</organism>